<reference evidence="2 3" key="1">
    <citation type="submission" date="2020-08" db="EMBL/GenBank/DDBJ databases">
        <title>Genome public.</title>
        <authorList>
            <person name="Liu C."/>
            <person name="Sun Q."/>
        </authorList>
    </citation>
    <scope>NUCLEOTIDE SEQUENCE [LARGE SCALE GENOMIC DNA]</scope>
    <source>
        <strain evidence="2 3">NSJ-27</strain>
    </source>
</reference>
<gene>
    <name evidence="2" type="ORF">H8Z77_00810</name>
</gene>
<comment type="caution">
    <text evidence="2">The sequence shown here is derived from an EMBL/GenBank/DDBJ whole genome shotgun (WGS) entry which is preliminary data.</text>
</comment>
<keyword evidence="1" id="KW-0472">Membrane</keyword>
<dbReference type="Proteomes" id="UP000649151">
    <property type="component" value="Unassembled WGS sequence"/>
</dbReference>
<name>A0ABR7INW2_9CLOT</name>
<keyword evidence="1" id="KW-1133">Transmembrane helix</keyword>
<keyword evidence="3" id="KW-1185">Reference proteome</keyword>
<feature type="transmembrane region" description="Helical" evidence="1">
    <location>
        <begin position="6"/>
        <end position="24"/>
    </location>
</feature>
<evidence type="ECO:0000313" key="2">
    <source>
        <dbReference type="EMBL" id="MBC5786567.1"/>
    </source>
</evidence>
<proteinExistence type="predicted"/>
<dbReference type="EMBL" id="JACOQK010000001">
    <property type="protein sequence ID" value="MBC5786567.1"/>
    <property type="molecule type" value="Genomic_DNA"/>
</dbReference>
<sequence length="120" mass="14007">MSYILYTVILIAAVIGLVEIFGWIEQKIVFGKQKLNMVWILPLSGKIDNVELVVRNVINQARWNKNSKNSQIILLNMGMDVETEQICQMICQDMNHAQLYTQDEFQREIPEMFEQLAFVK</sequence>
<dbReference type="RefSeq" id="WP_186995858.1">
    <property type="nucleotide sequence ID" value="NZ_JACOQK010000001.1"/>
</dbReference>
<keyword evidence="1" id="KW-0812">Transmembrane</keyword>
<evidence type="ECO:0000313" key="3">
    <source>
        <dbReference type="Proteomes" id="UP000649151"/>
    </source>
</evidence>
<accession>A0ABR7INW2</accession>
<evidence type="ECO:0000256" key="1">
    <source>
        <dbReference type="SAM" id="Phobius"/>
    </source>
</evidence>
<protein>
    <submittedName>
        <fullName evidence="2">Uncharacterized protein</fullName>
    </submittedName>
</protein>
<organism evidence="2 3">
    <name type="scientific">Clostridium facile</name>
    <dbReference type="NCBI Taxonomy" id="2763035"/>
    <lineage>
        <taxon>Bacteria</taxon>
        <taxon>Bacillati</taxon>
        <taxon>Bacillota</taxon>
        <taxon>Clostridia</taxon>
        <taxon>Eubacteriales</taxon>
        <taxon>Clostridiaceae</taxon>
        <taxon>Clostridium</taxon>
    </lineage>
</organism>